<reference evidence="10" key="1">
    <citation type="journal article" date="2019" name="Int. J. Syst. Evol. Microbiol.">
        <title>The Global Catalogue of Microorganisms (GCM) 10K type strain sequencing project: providing services to taxonomists for standard genome sequencing and annotation.</title>
        <authorList>
            <consortium name="The Broad Institute Genomics Platform"/>
            <consortium name="The Broad Institute Genome Sequencing Center for Infectious Disease"/>
            <person name="Wu L."/>
            <person name="Ma J."/>
        </authorList>
    </citation>
    <scope>NUCLEOTIDE SEQUENCE [LARGE SCALE GENOMIC DNA]</scope>
    <source>
        <strain evidence="10">NBRC 108894</strain>
    </source>
</reference>
<accession>A0ABQ6K5E9</accession>
<evidence type="ECO:0000256" key="7">
    <source>
        <dbReference type="RuleBase" id="RU363032"/>
    </source>
</evidence>
<keyword evidence="2 7" id="KW-0813">Transport</keyword>
<keyword evidence="4 7" id="KW-0812">Transmembrane</keyword>
<organism evidence="9 10">
    <name type="scientific">Pseudolysinimonas kribbensis</name>
    <dbReference type="NCBI Taxonomy" id="433641"/>
    <lineage>
        <taxon>Bacteria</taxon>
        <taxon>Bacillati</taxon>
        <taxon>Actinomycetota</taxon>
        <taxon>Actinomycetes</taxon>
        <taxon>Micrococcales</taxon>
        <taxon>Microbacteriaceae</taxon>
        <taxon>Pseudolysinimonas</taxon>
    </lineage>
</organism>
<keyword evidence="10" id="KW-1185">Reference proteome</keyword>
<dbReference type="InterPro" id="IPR035906">
    <property type="entry name" value="MetI-like_sf"/>
</dbReference>
<dbReference type="EMBL" id="BSVB01000001">
    <property type="protein sequence ID" value="GMA94951.1"/>
    <property type="molecule type" value="Genomic_DNA"/>
</dbReference>
<evidence type="ECO:0000313" key="10">
    <source>
        <dbReference type="Proteomes" id="UP001157034"/>
    </source>
</evidence>
<evidence type="ECO:0000256" key="4">
    <source>
        <dbReference type="ARBA" id="ARBA00022692"/>
    </source>
</evidence>
<dbReference type="SUPFAM" id="SSF161098">
    <property type="entry name" value="MetI-like"/>
    <property type="match status" value="1"/>
</dbReference>
<feature type="transmembrane region" description="Helical" evidence="7">
    <location>
        <begin position="137"/>
        <end position="162"/>
    </location>
</feature>
<evidence type="ECO:0000256" key="2">
    <source>
        <dbReference type="ARBA" id="ARBA00022448"/>
    </source>
</evidence>
<dbReference type="RefSeq" id="WP_284253813.1">
    <property type="nucleotide sequence ID" value="NZ_BSVB01000001.1"/>
</dbReference>
<dbReference type="InterPro" id="IPR000515">
    <property type="entry name" value="MetI-like"/>
</dbReference>
<protein>
    <submittedName>
        <fullName evidence="9">ABC transporter permease</fullName>
    </submittedName>
</protein>
<feature type="domain" description="ABC transmembrane type-1" evidence="8">
    <location>
        <begin position="50"/>
        <end position="264"/>
    </location>
</feature>
<dbReference type="PANTHER" id="PTHR30193">
    <property type="entry name" value="ABC TRANSPORTER PERMEASE PROTEIN"/>
    <property type="match status" value="1"/>
</dbReference>
<comment type="caution">
    <text evidence="9">The sequence shown here is derived from an EMBL/GenBank/DDBJ whole genome shotgun (WGS) entry which is preliminary data.</text>
</comment>
<keyword evidence="5 7" id="KW-1133">Transmembrane helix</keyword>
<gene>
    <name evidence="9" type="ORF">GCM10025881_17750</name>
</gene>
<dbReference type="PANTHER" id="PTHR30193:SF37">
    <property type="entry name" value="INNER MEMBRANE ABC TRANSPORTER PERMEASE PROTEIN YCJO"/>
    <property type="match status" value="1"/>
</dbReference>
<evidence type="ECO:0000313" key="9">
    <source>
        <dbReference type="EMBL" id="GMA94951.1"/>
    </source>
</evidence>
<evidence type="ECO:0000259" key="8">
    <source>
        <dbReference type="PROSITE" id="PS50928"/>
    </source>
</evidence>
<dbReference type="PROSITE" id="PS50928">
    <property type="entry name" value="ABC_TM1"/>
    <property type="match status" value="1"/>
</dbReference>
<dbReference type="CDD" id="cd06261">
    <property type="entry name" value="TM_PBP2"/>
    <property type="match status" value="1"/>
</dbReference>
<dbReference type="Proteomes" id="UP001157034">
    <property type="component" value="Unassembled WGS sequence"/>
</dbReference>
<feature type="transmembrane region" description="Helical" evidence="7">
    <location>
        <begin position="243"/>
        <end position="267"/>
    </location>
</feature>
<name>A0ABQ6K5E9_9MICO</name>
<evidence type="ECO:0000256" key="5">
    <source>
        <dbReference type="ARBA" id="ARBA00022989"/>
    </source>
</evidence>
<feature type="transmembrane region" description="Helical" evidence="7">
    <location>
        <begin position="82"/>
        <end position="106"/>
    </location>
</feature>
<keyword evidence="3" id="KW-1003">Cell membrane</keyword>
<keyword evidence="6 7" id="KW-0472">Membrane</keyword>
<sequence length="275" mass="30289">MLLFLVFIVAPFVAAIALSFFNWDLLTPAQPAGLANYAQLFGDRQLVHVLANTFVFALGSVVTHVAGGLLLALALNHVMNRILASVVKATLFFPLLISWAAVALLWKYVLDPTFGYIGYYLRQIGIPTPSFFADPHWALAAIIGVDFWHTIGYTLIIMLAGLQTVPRELVEAAQTDGASSRQVFFNVTLPLMSPTIFFATVITFIGAFQIFDPMQIITQGGPNESTMSVVQYLYLTAFQSFNVGYASTIALVVFVIVMGVTAVQFWASRRWVYQS</sequence>
<proteinExistence type="inferred from homology"/>
<comment type="similarity">
    <text evidence="7">Belongs to the binding-protein-dependent transport system permease family.</text>
</comment>
<evidence type="ECO:0000256" key="1">
    <source>
        <dbReference type="ARBA" id="ARBA00004651"/>
    </source>
</evidence>
<dbReference type="Pfam" id="PF00528">
    <property type="entry name" value="BPD_transp_1"/>
    <property type="match status" value="1"/>
</dbReference>
<comment type="subcellular location">
    <subcellularLocation>
        <location evidence="1 7">Cell membrane</location>
        <topology evidence="1 7">Multi-pass membrane protein</topology>
    </subcellularLocation>
</comment>
<evidence type="ECO:0000256" key="6">
    <source>
        <dbReference type="ARBA" id="ARBA00023136"/>
    </source>
</evidence>
<dbReference type="InterPro" id="IPR051393">
    <property type="entry name" value="ABC_transporter_permease"/>
</dbReference>
<feature type="transmembrane region" description="Helical" evidence="7">
    <location>
        <begin position="54"/>
        <end position="75"/>
    </location>
</feature>
<evidence type="ECO:0000256" key="3">
    <source>
        <dbReference type="ARBA" id="ARBA00022475"/>
    </source>
</evidence>
<dbReference type="Gene3D" id="1.10.3720.10">
    <property type="entry name" value="MetI-like"/>
    <property type="match status" value="1"/>
</dbReference>
<feature type="transmembrane region" description="Helical" evidence="7">
    <location>
        <begin position="183"/>
        <end position="211"/>
    </location>
</feature>